<gene>
    <name evidence="1" type="ORF">L2764_25135</name>
</gene>
<accession>A0ABT0LIX8</accession>
<comment type="caution">
    <text evidence="1">The sequence shown here is derived from an EMBL/GenBank/DDBJ whole genome shotgun (WGS) entry which is preliminary data.</text>
</comment>
<evidence type="ECO:0000313" key="1">
    <source>
        <dbReference type="EMBL" id="MCL1127666.1"/>
    </source>
</evidence>
<evidence type="ECO:0000313" key="2">
    <source>
        <dbReference type="Proteomes" id="UP001203423"/>
    </source>
</evidence>
<keyword evidence="2" id="KW-1185">Reference proteome</keyword>
<protein>
    <submittedName>
        <fullName evidence="1">Uncharacterized protein</fullName>
    </submittedName>
</protein>
<dbReference type="RefSeq" id="WP_248943103.1">
    <property type="nucleotide sequence ID" value="NZ_JAKIKS010000189.1"/>
</dbReference>
<organism evidence="1 2">
    <name type="scientific">Shewanella surugensis</name>
    <dbReference type="NCBI Taxonomy" id="212020"/>
    <lineage>
        <taxon>Bacteria</taxon>
        <taxon>Pseudomonadati</taxon>
        <taxon>Pseudomonadota</taxon>
        <taxon>Gammaproteobacteria</taxon>
        <taxon>Alteromonadales</taxon>
        <taxon>Shewanellaceae</taxon>
        <taxon>Shewanella</taxon>
    </lineage>
</organism>
<dbReference type="EMBL" id="JAKIKS010000189">
    <property type="protein sequence ID" value="MCL1127666.1"/>
    <property type="molecule type" value="Genomic_DNA"/>
</dbReference>
<dbReference type="Proteomes" id="UP001203423">
    <property type="component" value="Unassembled WGS sequence"/>
</dbReference>
<proteinExistence type="predicted"/>
<sequence length="108" mass="12542">MSQPELDEREDPMAEIVAKIHARECKKLIIMNDIERALVYCTRVDIIPPACSLTGTSPNAEKLRNQAIHLVTDFQWWRRQLKQRESDRAEEKRAQLAADFLSNKLKPL</sequence>
<name>A0ABT0LIX8_9GAMM</name>
<reference evidence="1 2" key="1">
    <citation type="submission" date="2022-01" db="EMBL/GenBank/DDBJ databases">
        <title>Whole genome-based taxonomy of the Shewanellaceae.</title>
        <authorList>
            <person name="Martin-Rodriguez A.J."/>
        </authorList>
    </citation>
    <scope>NUCLEOTIDE SEQUENCE [LARGE SCALE GENOMIC DNA]</scope>
    <source>
        <strain evidence="1 2">DSM 17177</strain>
    </source>
</reference>